<evidence type="ECO:0000313" key="2">
    <source>
        <dbReference type="EMBL" id="VDL99203.1"/>
    </source>
</evidence>
<organism evidence="4">
    <name type="scientific">Schistocephalus solidus</name>
    <name type="common">Tapeworm</name>
    <dbReference type="NCBI Taxonomy" id="70667"/>
    <lineage>
        <taxon>Eukaryota</taxon>
        <taxon>Metazoa</taxon>
        <taxon>Spiralia</taxon>
        <taxon>Lophotrochozoa</taxon>
        <taxon>Platyhelminthes</taxon>
        <taxon>Cestoda</taxon>
        <taxon>Eucestoda</taxon>
        <taxon>Diphyllobothriidea</taxon>
        <taxon>Diphyllobothriidae</taxon>
        <taxon>Schistocephalus</taxon>
    </lineage>
</organism>
<dbReference type="GO" id="GO:0016020">
    <property type="term" value="C:membrane"/>
    <property type="evidence" value="ECO:0007669"/>
    <property type="project" value="TreeGrafter"/>
</dbReference>
<proteinExistence type="predicted"/>
<feature type="domain" description="Elapor1/2 TNF receptor-like" evidence="1">
    <location>
        <begin position="74"/>
        <end position="113"/>
    </location>
</feature>
<sequence length="231" mass="25115">MTVELSVTFHAYKCSILSKWSLILESKLDIFDIYNICCFSFQTHLESFTISSTVCTPIGGVAPLPGGPEETCLPCPKGTTVANSTSCKFCPKGQFSDDSGACSRCPAGEAPIFGVKYDSWHRMPPLVSTFCPDAGELVAIGPDDECVLWQQNGSSIFTGPGLEDYASSSLQLDLSDGFLTSNAENLYSMLAYLRPLPNTVLEVDFELSCTEECSLSLKKVRSASIYMLPEY</sequence>
<dbReference type="PANTHER" id="PTHR22727:SF15">
    <property type="entry name" value="MRH DOMAIN-CONTAINING PROTEIN"/>
    <property type="match status" value="1"/>
</dbReference>
<evidence type="ECO:0000313" key="4">
    <source>
        <dbReference type="WBParaSite" id="SSLN_0001331601-mRNA-1"/>
    </source>
</evidence>
<reference evidence="2 3" key="2">
    <citation type="submission" date="2018-11" db="EMBL/GenBank/DDBJ databases">
        <authorList>
            <consortium name="Pathogen Informatics"/>
        </authorList>
    </citation>
    <scope>NUCLEOTIDE SEQUENCE [LARGE SCALE GENOMIC DNA]</scope>
    <source>
        <strain evidence="2 3">NST_G2</strain>
    </source>
</reference>
<protein>
    <submittedName>
        <fullName evidence="4">Ephrin_rec_like domain-containing protein</fullName>
    </submittedName>
</protein>
<gene>
    <name evidence="2" type="ORF">SSLN_LOCUS12818</name>
</gene>
<dbReference type="STRING" id="70667.A0A183T8M0"/>
<accession>A0A183T8M0</accession>
<keyword evidence="3" id="KW-1185">Reference proteome</keyword>
<dbReference type="Proteomes" id="UP000275846">
    <property type="component" value="Unassembled WGS sequence"/>
</dbReference>
<reference evidence="4" key="1">
    <citation type="submission" date="2016-06" db="UniProtKB">
        <authorList>
            <consortium name="WormBaseParasite"/>
        </authorList>
    </citation>
    <scope>IDENTIFICATION</scope>
</reference>
<dbReference type="AlphaFoldDB" id="A0A183T8M0"/>
<dbReference type="OrthoDB" id="439917at2759"/>
<dbReference type="PANTHER" id="PTHR22727">
    <property type="entry name" value="PROTEIN CBG13728"/>
    <property type="match status" value="1"/>
</dbReference>
<dbReference type="InterPro" id="IPR056610">
    <property type="entry name" value="Elapor1/2_TNFR-like"/>
</dbReference>
<dbReference type="EMBL" id="UYSU01037568">
    <property type="protein sequence ID" value="VDL99203.1"/>
    <property type="molecule type" value="Genomic_DNA"/>
</dbReference>
<evidence type="ECO:0000313" key="3">
    <source>
        <dbReference type="Proteomes" id="UP000275846"/>
    </source>
</evidence>
<dbReference type="WBParaSite" id="SSLN_0001331601-mRNA-1">
    <property type="protein sequence ID" value="SSLN_0001331601-mRNA-1"/>
    <property type="gene ID" value="SSLN_0001331601"/>
</dbReference>
<name>A0A183T8M0_SCHSO</name>
<evidence type="ECO:0000259" key="1">
    <source>
        <dbReference type="Pfam" id="PF23091"/>
    </source>
</evidence>
<dbReference type="Pfam" id="PF23091">
    <property type="entry name" value="TNFR_ELAPOR1_6th"/>
    <property type="match status" value="1"/>
</dbReference>
<dbReference type="InterPro" id="IPR039181">
    <property type="entry name" value="Elapor1/2"/>
</dbReference>